<dbReference type="Proteomes" id="UP000248856">
    <property type="component" value="Unassembled WGS sequence"/>
</dbReference>
<name>A0A328ZL62_9BURK</name>
<dbReference type="EMBL" id="QLTA01000014">
    <property type="protein sequence ID" value="RAR83567.1"/>
    <property type="molecule type" value="Genomic_DNA"/>
</dbReference>
<feature type="chain" id="PRO_5016393125" evidence="1">
    <location>
        <begin position="27"/>
        <end position="130"/>
    </location>
</feature>
<accession>A0A328ZL62</accession>
<keyword evidence="1" id="KW-0732">Signal</keyword>
<evidence type="ECO:0000313" key="3">
    <source>
        <dbReference type="Proteomes" id="UP000248856"/>
    </source>
</evidence>
<protein>
    <submittedName>
        <fullName evidence="2">Uncharacterized protein</fullName>
    </submittedName>
</protein>
<feature type="signal peptide" evidence="1">
    <location>
        <begin position="1"/>
        <end position="26"/>
    </location>
</feature>
<dbReference type="AlphaFoldDB" id="A0A328ZL62"/>
<sequence>MPMKPAPRIATTCLWAALALSPAAGAAPVRTPVPDARPVLLAALRAADGTAHGVLTGEVADAISRHFEATSAIYIDVTTEKRYREPGCSRLKVRFWQEGVKLPGVAAPRRQTIDFGINYCATGLPPRSLL</sequence>
<organism evidence="2 3">
    <name type="scientific">Paracidovorax anthurii</name>
    <dbReference type="NCBI Taxonomy" id="78229"/>
    <lineage>
        <taxon>Bacteria</taxon>
        <taxon>Pseudomonadati</taxon>
        <taxon>Pseudomonadota</taxon>
        <taxon>Betaproteobacteria</taxon>
        <taxon>Burkholderiales</taxon>
        <taxon>Comamonadaceae</taxon>
        <taxon>Paracidovorax</taxon>
    </lineage>
</organism>
<comment type="caution">
    <text evidence="2">The sequence shown here is derived from an EMBL/GenBank/DDBJ whole genome shotgun (WGS) entry which is preliminary data.</text>
</comment>
<keyword evidence="3" id="KW-1185">Reference proteome</keyword>
<evidence type="ECO:0000256" key="1">
    <source>
        <dbReference type="SAM" id="SignalP"/>
    </source>
</evidence>
<dbReference type="RefSeq" id="WP_245951490.1">
    <property type="nucleotide sequence ID" value="NZ_CBCSGC010000001.1"/>
</dbReference>
<evidence type="ECO:0000313" key="2">
    <source>
        <dbReference type="EMBL" id="RAR83567.1"/>
    </source>
</evidence>
<reference evidence="2 3" key="1">
    <citation type="submission" date="2018-06" db="EMBL/GenBank/DDBJ databases">
        <title>Genomic Encyclopedia of Archaeal and Bacterial Type Strains, Phase II (KMG-II): from individual species to whole genera.</title>
        <authorList>
            <person name="Goeker M."/>
        </authorList>
    </citation>
    <scope>NUCLEOTIDE SEQUENCE [LARGE SCALE GENOMIC DNA]</scope>
    <source>
        <strain evidence="2 3">CFPB 3232</strain>
    </source>
</reference>
<proteinExistence type="predicted"/>
<gene>
    <name evidence="2" type="ORF">AX018_101476</name>
</gene>